<protein>
    <submittedName>
        <fullName evidence="1">Uncharacterized protein</fullName>
    </submittedName>
</protein>
<sequence>MQGEPRTMQHEPSYENVLVEVAAFLEARRQVCIAAGIDESQIVLDPGFGFGKTLQHNLQLLKHLRTLSRGSPLLTGLSRKRMFAQILGDDLADRLVASVSAALMCVQNGASIVRVHDVEPTVQALAVYAAVEGCSSVDKQDQ</sequence>
<proteinExistence type="predicted"/>
<organism evidence="1">
    <name type="scientific">Cyprideis torosa</name>
    <dbReference type="NCBI Taxonomy" id="163714"/>
    <lineage>
        <taxon>Eukaryota</taxon>
        <taxon>Metazoa</taxon>
        <taxon>Ecdysozoa</taxon>
        <taxon>Arthropoda</taxon>
        <taxon>Crustacea</taxon>
        <taxon>Oligostraca</taxon>
        <taxon>Ostracoda</taxon>
        <taxon>Podocopa</taxon>
        <taxon>Podocopida</taxon>
        <taxon>Cytherocopina</taxon>
        <taxon>Cytheroidea</taxon>
        <taxon>Cytherideidae</taxon>
        <taxon>Cyprideis</taxon>
    </lineage>
</organism>
<dbReference type="InterPro" id="IPR011005">
    <property type="entry name" value="Dihydropteroate_synth-like_sf"/>
</dbReference>
<dbReference type="EMBL" id="OB701250">
    <property type="protein sequence ID" value="CAD7238423.1"/>
    <property type="molecule type" value="Genomic_DNA"/>
</dbReference>
<accession>A0A7R8WV08</accession>
<dbReference type="PANTHER" id="PTHR20941:SF1">
    <property type="entry name" value="FOLIC ACID SYNTHESIS PROTEIN FOL1"/>
    <property type="match status" value="1"/>
</dbReference>
<dbReference type="AlphaFoldDB" id="A0A7R8WV08"/>
<feature type="non-terminal residue" evidence="1">
    <location>
        <position position="142"/>
    </location>
</feature>
<dbReference type="GO" id="GO:0005829">
    <property type="term" value="C:cytosol"/>
    <property type="evidence" value="ECO:0007669"/>
    <property type="project" value="TreeGrafter"/>
</dbReference>
<dbReference type="InterPro" id="IPR000489">
    <property type="entry name" value="Pterin-binding_dom"/>
</dbReference>
<dbReference type="OrthoDB" id="615426at2759"/>
<dbReference type="GO" id="GO:0046654">
    <property type="term" value="P:tetrahydrofolate biosynthetic process"/>
    <property type="evidence" value="ECO:0007669"/>
    <property type="project" value="TreeGrafter"/>
</dbReference>
<gene>
    <name evidence="1" type="ORF">CTOB1V02_LOCUS16238</name>
</gene>
<dbReference type="Gene3D" id="3.20.20.20">
    <property type="entry name" value="Dihydropteroate synthase-like"/>
    <property type="match status" value="1"/>
</dbReference>
<reference evidence="1" key="1">
    <citation type="submission" date="2020-11" db="EMBL/GenBank/DDBJ databases">
        <authorList>
            <person name="Tran Van P."/>
        </authorList>
    </citation>
    <scope>NUCLEOTIDE SEQUENCE</scope>
</reference>
<dbReference type="PROSITE" id="PS50972">
    <property type="entry name" value="PTERIN_BINDING"/>
    <property type="match status" value="1"/>
</dbReference>
<dbReference type="Pfam" id="PF00809">
    <property type="entry name" value="Pterin_bind"/>
    <property type="match status" value="1"/>
</dbReference>
<dbReference type="GO" id="GO:0004156">
    <property type="term" value="F:dihydropteroate synthase activity"/>
    <property type="evidence" value="ECO:0007669"/>
    <property type="project" value="TreeGrafter"/>
</dbReference>
<dbReference type="SUPFAM" id="SSF51717">
    <property type="entry name" value="Dihydropteroate synthetase-like"/>
    <property type="match status" value="1"/>
</dbReference>
<evidence type="ECO:0000313" key="1">
    <source>
        <dbReference type="EMBL" id="CAD7238423.1"/>
    </source>
</evidence>
<name>A0A7R8WV08_9CRUS</name>
<dbReference type="PANTHER" id="PTHR20941">
    <property type="entry name" value="FOLATE SYNTHESIS PROTEINS"/>
    <property type="match status" value="1"/>
</dbReference>
<dbReference type="InterPro" id="IPR045031">
    <property type="entry name" value="DHP_synth-like"/>
</dbReference>